<dbReference type="Proteomes" id="UP000008867">
    <property type="component" value="Chromosome 15"/>
</dbReference>
<evidence type="ECO:0000313" key="4">
    <source>
        <dbReference type="Proteomes" id="UP000008867"/>
    </source>
</evidence>
<evidence type="ECO:0000256" key="1">
    <source>
        <dbReference type="SAM" id="MobiDB-lite"/>
    </source>
</evidence>
<feature type="compositionally biased region" description="Low complexity" evidence="1">
    <location>
        <begin position="33"/>
        <end position="49"/>
    </location>
</feature>
<keyword evidence="2" id="KW-0812">Transmembrane</keyword>
<organism evidence="3 4">
    <name type="scientific">Sporisorium reilianum (strain SRZ2)</name>
    <name type="common">Maize head smut fungus</name>
    <dbReference type="NCBI Taxonomy" id="999809"/>
    <lineage>
        <taxon>Eukaryota</taxon>
        <taxon>Fungi</taxon>
        <taxon>Dikarya</taxon>
        <taxon>Basidiomycota</taxon>
        <taxon>Ustilaginomycotina</taxon>
        <taxon>Ustilaginomycetes</taxon>
        <taxon>Ustilaginales</taxon>
        <taxon>Ustilaginaceae</taxon>
        <taxon>Sporisorium</taxon>
    </lineage>
</organism>
<feature type="compositionally biased region" description="Polar residues" evidence="1">
    <location>
        <begin position="433"/>
        <end position="443"/>
    </location>
</feature>
<feature type="transmembrane region" description="Helical" evidence="2">
    <location>
        <begin position="241"/>
        <end position="264"/>
    </location>
</feature>
<feature type="region of interest" description="Disordered" evidence="1">
    <location>
        <begin position="174"/>
        <end position="226"/>
    </location>
</feature>
<dbReference type="VEuPathDB" id="FungiDB:sr15819"/>
<reference evidence="3 4" key="1">
    <citation type="journal article" date="2010" name="Science">
        <title>Pathogenicity determinants in smut fungi revealed by genome comparison.</title>
        <authorList>
            <person name="Schirawski J."/>
            <person name="Mannhaupt G."/>
            <person name="Muench K."/>
            <person name="Brefort T."/>
            <person name="Schipper K."/>
            <person name="Doehlemann G."/>
            <person name="Di Stasio M."/>
            <person name="Roessel N."/>
            <person name="Mendoza-Mendoza A."/>
            <person name="Pester D."/>
            <person name="Mueller O."/>
            <person name="Winterberg B."/>
            <person name="Meyer E."/>
            <person name="Ghareeb H."/>
            <person name="Wollenberg T."/>
            <person name="Muensterkoetter M."/>
            <person name="Wong P."/>
            <person name="Walter M."/>
            <person name="Stukenbrock E."/>
            <person name="Gueldener U."/>
            <person name="Kahmann R."/>
        </authorList>
    </citation>
    <scope>NUCLEOTIDE SEQUENCE [LARGE SCALE GENOMIC DNA]</scope>
    <source>
        <strain evidence="4">SRZ2</strain>
    </source>
</reference>
<dbReference type="HOGENOM" id="CLU_050272_0_0_1"/>
<feature type="transmembrane region" description="Helical" evidence="2">
    <location>
        <begin position="76"/>
        <end position="97"/>
    </location>
</feature>
<dbReference type="EMBL" id="FQ311436">
    <property type="protein sequence ID" value="CBQ69354.1"/>
    <property type="molecule type" value="Genomic_DNA"/>
</dbReference>
<sequence>MTHSNFTLDCLSLSLSSSSPSTSTCHKMRKRTPPSNEGYSSSSSTSPTTRQRAFEHQRSNSRTRTRPRPRDGEPSMLGSVGTLVRLALLALVLAWVVPYMRTYLFGGSAARNATSVDVKAGKNPYHHQAQQPVYDVVRNGGGDEGKAEVDVFNFSHQDYLAAAGRTEKRKAVASASRSAVVASTPSKRTPKQQRKKPATRTRSTDDEDDDDDDDDDDYDNTQHTSPSTSILSLAITLLSHLYALVATALRFASIPFVHLLRLTLALTTKCYHAMRFSLSHTLRPIVHLLAPLTYLVSGILFVFVQTPLRVLTAVATELYPVYIFLGAATVVGIGMGVLSAGVMYLSAFIFVDRLPTQSVKDERRMVEEEEEEVEVPLSSASRRGSYQAFSQQGYFQPHPQSVYASSPLVSPTTPYRPATRGDARKAYPAYSTVPGSSLRASVH</sequence>
<protein>
    <submittedName>
        <fullName evidence="3">Uncharacterized protein</fullName>
    </submittedName>
</protein>
<dbReference type="AlphaFoldDB" id="E6ZQ47"/>
<accession>E6ZQ47</accession>
<feature type="transmembrane region" description="Helical" evidence="2">
    <location>
        <begin position="324"/>
        <end position="351"/>
    </location>
</feature>
<gene>
    <name evidence="3" type="ORF">sr15819</name>
</gene>
<keyword evidence="2" id="KW-1133">Transmembrane helix</keyword>
<feature type="compositionally biased region" description="Acidic residues" evidence="1">
    <location>
        <begin position="205"/>
        <end position="219"/>
    </location>
</feature>
<keyword evidence="4" id="KW-1185">Reference proteome</keyword>
<name>E6ZQ47_SPORE</name>
<proteinExistence type="predicted"/>
<keyword evidence="2" id="KW-0472">Membrane</keyword>
<evidence type="ECO:0000313" key="3">
    <source>
        <dbReference type="EMBL" id="CBQ69354.1"/>
    </source>
</evidence>
<feature type="region of interest" description="Disordered" evidence="1">
    <location>
        <begin position="16"/>
        <end position="77"/>
    </location>
</feature>
<feature type="compositionally biased region" description="Basic residues" evidence="1">
    <location>
        <begin position="188"/>
        <end position="199"/>
    </location>
</feature>
<dbReference type="eggNOG" id="ENOG502SFS4">
    <property type="taxonomic scope" value="Eukaryota"/>
</dbReference>
<evidence type="ECO:0000256" key="2">
    <source>
        <dbReference type="SAM" id="Phobius"/>
    </source>
</evidence>
<feature type="compositionally biased region" description="Low complexity" evidence="1">
    <location>
        <begin position="174"/>
        <end position="183"/>
    </location>
</feature>
<feature type="transmembrane region" description="Helical" evidence="2">
    <location>
        <begin position="285"/>
        <end position="304"/>
    </location>
</feature>
<feature type="region of interest" description="Disordered" evidence="1">
    <location>
        <begin position="405"/>
        <end position="443"/>
    </location>
</feature>
<dbReference type="OrthoDB" id="3366475at2759"/>